<gene>
    <name evidence="1" type="ORF">PSON_ATCC_30995.1.T2270013</name>
</gene>
<evidence type="ECO:0000313" key="1">
    <source>
        <dbReference type="EMBL" id="CAD8129523.1"/>
    </source>
</evidence>
<dbReference type="AlphaFoldDB" id="A0A8S1RQ97"/>
<protein>
    <submittedName>
        <fullName evidence="1">Uncharacterized protein</fullName>
    </submittedName>
</protein>
<accession>A0A8S1RQ97</accession>
<sequence>MAIANVVKQVLDHKDQIKCLLMKLEMLQQQMVEQPLQYNQKMNILQLNYCRIKKQELTEHQLLFQQLNYFTDLPIQLFLDINQAATVKYIQLHFIHKIIEDDTDILILLKLLLKVTESHNFAKLAIDTVRVIKTENLDLIQVKYSIKSINIIKSIIIIDGNKIQECILIKQLNCKWEFKY</sequence>
<keyword evidence="2" id="KW-1185">Reference proteome</keyword>
<reference evidence="1" key="1">
    <citation type="submission" date="2021-01" db="EMBL/GenBank/DDBJ databases">
        <authorList>
            <consortium name="Genoscope - CEA"/>
            <person name="William W."/>
        </authorList>
    </citation>
    <scope>NUCLEOTIDE SEQUENCE</scope>
</reference>
<proteinExistence type="predicted"/>
<evidence type="ECO:0000313" key="2">
    <source>
        <dbReference type="Proteomes" id="UP000692954"/>
    </source>
</evidence>
<dbReference type="Proteomes" id="UP000692954">
    <property type="component" value="Unassembled WGS sequence"/>
</dbReference>
<comment type="caution">
    <text evidence="1">The sequence shown here is derived from an EMBL/GenBank/DDBJ whole genome shotgun (WGS) entry which is preliminary data.</text>
</comment>
<organism evidence="1 2">
    <name type="scientific">Paramecium sonneborni</name>
    <dbReference type="NCBI Taxonomy" id="65129"/>
    <lineage>
        <taxon>Eukaryota</taxon>
        <taxon>Sar</taxon>
        <taxon>Alveolata</taxon>
        <taxon>Ciliophora</taxon>
        <taxon>Intramacronucleata</taxon>
        <taxon>Oligohymenophorea</taxon>
        <taxon>Peniculida</taxon>
        <taxon>Parameciidae</taxon>
        <taxon>Paramecium</taxon>
    </lineage>
</organism>
<name>A0A8S1RQ97_9CILI</name>
<dbReference type="EMBL" id="CAJJDN010000227">
    <property type="protein sequence ID" value="CAD8129523.1"/>
    <property type="molecule type" value="Genomic_DNA"/>
</dbReference>